<dbReference type="InterPro" id="IPR015867">
    <property type="entry name" value="N-reg_PII/ATP_PRibTrfase_C"/>
</dbReference>
<sequence>MNKHPKTLLVIIAEAALERELVRAVRRFGAHGYTVHDVRGAGTTGAREGAWEADRTIEMKVVCDPEVGDRIAEHVLAAHGDHFGLTLFFADVAVVRADKY</sequence>
<evidence type="ECO:0000313" key="2">
    <source>
        <dbReference type="Proteomes" id="UP001595892"/>
    </source>
</evidence>
<dbReference type="InterPro" id="IPR002187">
    <property type="entry name" value="N-reg_PII"/>
</dbReference>
<dbReference type="RefSeq" id="WP_377002915.1">
    <property type="nucleotide sequence ID" value="NZ_JBHSGG010000002.1"/>
</dbReference>
<keyword evidence="2" id="KW-1185">Reference proteome</keyword>
<accession>A0ABV9NK52</accession>
<dbReference type="InterPro" id="IPR011322">
    <property type="entry name" value="N-reg_PII-like_a/b"/>
</dbReference>
<dbReference type="EMBL" id="JBHSGG010000002">
    <property type="protein sequence ID" value="MFC4726948.1"/>
    <property type="molecule type" value="Genomic_DNA"/>
</dbReference>
<protein>
    <submittedName>
        <fullName evidence="1">P-II family nitrogen regulator</fullName>
    </submittedName>
</protein>
<dbReference type="SUPFAM" id="SSF54913">
    <property type="entry name" value="GlnB-like"/>
    <property type="match status" value="1"/>
</dbReference>
<comment type="caution">
    <text evidence="1">The sequence shown here is derived from an EMBL/GenBank/DDBJ whole genome shotgun (WGS) entry which is preliminary data.</text>
</comment>
<dbReference type="Proteomes" id="UP001595892">
    <property type="component" value="Unassembled WGS sequence"/>
</dbReference>
<organism evidence="1 2">
    <name type="scientific">Coralloluteibacterium thermophilum</name>
    <dbReference type="NCBI Taxonomy" id="2707049"/>
    <lineage>
        <taxon>Bacteria</taxon>
        <taxon>Pseudomonadati</taxon>
        <taxon>Pseudomonadota</taxon>
        <taxon>Gammaproteobacteria</taxon>
        <taxon>Lysobacterales</taxon>
        <taxon>Lysobacteraceae</taxon>
        <taxon>Coralloluteibacterium</taxon>
    </lineage>
</organism>
<gene>
    <name evidence="1" type="ORF">ACFO3Q_01985</name>
</gene>
<dbReference type="Gene3D" id="3.30.70.120">
    <property type="match status" value="1"/>
</dbReference>
<proteinExistence type="predicted"/>
<reference evidence="2" key="1">
    <citation type="journal article" date="2019" name="Int. J. Syst. Evol. Microbiol.">
        <title>The Global Catalogue of Microorganisms (GCM) 10K type strain sequencing project: providing services to taxonomists for standard genome sequencing and annotation.</title>
        <authorList>
            <consortium name="The Broad Institute Genomics Platform"/>
            <consortium name="The Broad Institute Genome Sequencing Center for Infectious Disease"/>
            <person name="Wu L."/>
            <person name="Ma J."/>
        </authorList>
    </citation>
    <scope>NUCLEOTIDE SEQUENCE [LARGE SCALE GENOMIC DNA]</scope>
    <source>
        <strain evidence="2">CGMCC 1.13574</strain>
    </source>
</reference>
<name>A0ABV9NK52_9GAMM</name>
<evidence type="ECO:0000313" key="1">
    <source>
        <dbReference type="EMBL" id="MFC4726948.1"/>
    </source>
</evidence>
<dbReference type="Pfam" id="PF00543">
    <property type="entry name" value="P-II"/>
    <property type="match status" value="1"/>
</dbReference>